<dbReference type="OrthoDB" id="9784962at2"/>
<dbReference type="PROSITE" id="PS50932">
    <property type="entry name" value="HTH_LACI_2"/>
    <property type="match status" value="1"/>
</dbReference>
<dbReference type="EC" id="5.1.1.1" evidence="5"/>
<dbReference type="Proteomes" id="UP000005707">
    <property type="component" value="Unassembled WGS sequence"/>
</dbReference>
<dbReference type="FunCoup" id="U2EG86">
    <property type="interactions" value="83"/>
</dbReference>
<dbReference type="InterPro" id="IPR000843">
    <property type="entry name" value="HTH_LacI"/>
</dbReference>
<reference evidence="5 6" key="2">
    <citation type="journal article" date="2013" name="PLoS ONE">
        <title>INDIGO - INtegrated Data Warehouse of MIcrobial GenOmes with Examples from the Red Sea Extremophiles.</title>
        <authorList>
            <person name="Alam I."/>
            <person name="Antunes A."/>
            <person name="Kamau A.A."/>
            <person name="Ba Alawi W."/>
            <person name="Kalkatawi M."/>
            <person name="Stingl U."/>
            <person name="Bajic V.B."/>
        </authorList>
    </citation>
    <scope>NUCLEOTIDE SEQUENCE [LARGE SCALE GENOMIC DNA]</scope>
    <source>
        <strain evidence="5 6">SSD-17B</strain>
    </source>
</reference>
<dbReference type="RefSeq" id="WP_008826264.1">
    <property type="nucleotide sequence ID" value="NZ_AFNU02000001.1"/>
</dbReference>
<dbReference type="AlphaFoldDB" id="U2EG86"/>
<evidence type="ECO:0000313" key="5">
    <source>
        <dbReference type="EMBL" id="ERJ13631.1"/>
    </source>
</evidence>
<evidence type="ECO:0000259" key="4">
    <source>
        <dbReference type="PROSITE" id="PS50932"/>
    </source>
</evidence>
<dbReference type="EMBL" id="AFNU02000001">
    <property type="protein sequence ID" value="ERJ13631.1"/>
    <property type="molecule type" value="Genomic_DNA"/>
</dbReference>
<dbReference type="Gene3D" id="3.40.50.2300">
    <property type="match status" value="2"/>
</dbReference>
<dbReference type="GO" id="GO:0008784">
    <property type="term" value="F:alanine racemase activity"/>
    <property type="evidence" value="ECO:0007669"/>
    <property type="project" value="UniProtKB-EC"/>
</dbReference>
<organism evidence="5 6">
    <name type="scientific">Haloplasma contractile SSD-17B</name>
    <dbReference type="NCBI Taxonomy" id="1033810"/>
    <lineage>
        <taxon>Bacteria</taxon>
        <taxon>Bacillati</taxon>
        <taxon>Mycoplasmatota</taxon>
        <taxon>Mollicutes</taxon>
        <taxon>Haloplasmatales</taxon>
        <taxon>Haloplasmataceae</taxon>
        <taxon>Haloplasma</taxon>
    </lineage>
</organism>
<dbReference type="InterPro" id="IPR028082">
    <property type="entry name" value="Peripla_BP_I"/>
</dbReference>
<keyword evidence="5" id="KW-0413">Isomerase</keyword>
<accession>U2EG86</accession>
<feature type="domain" description="HTH lacI-type" evidence="4">
    <location>
        <begin position="9"/>
        <end position="63"/>
    </location>
</feature>
<sequence length="333" mass="37220">MLKNQNPKITIYDVASEADVSLATVSRVLNYPEKVKPETRERVLDAINRLGYRPNAIARGLASRKSTTVALIVPDTSRASVAEMINGVADIARKYDYSVLLKVTNSEEDTEREVWQEVLASQVDGILYLNDEITDENIKQVESAMVPVVLCNTKDDLNRAPSVSIDFEESFYRATKTFVEKGKKDILLVSTRRAYSVNAMKERGFTRAMDEAGLEPKIIRTSGRISVNYDYFTDYLNENKPEAAIVVRDSIAVSFINAASNLGINVPEELEVLGFQNTKASKMSRPTLSSIDNPIYDIGAVSMRLLTKLMNEEAIDDTNVVLPHNIVWRNSTK</sequence>
<dbReference type="InterPro" id="IPR010982">
    <property type="entry name" value="Lambda_DNA-bd_dom_sf"/>
</dbReference>
<dbReference type="Pfam" id="PF00356">
    <property type="entry name" value="LacI"/>
    <property type="match status" value="1"/>
</dbReference>
<comment type="caution">
    <text evidence="5">The sequence shown here is derived from an EMBL/GenBank/DDBJ whole genome shotgun (WGS) entry which is preliminary data.</text>
</comment>
<proteinExistence type="predicted"/>
<dbReference type="STRING" id="1033810.HLPCO_000297"/>
<dbReference type="Gene3D" id="1.10.260.40">
    <property type="entry name" value="lambda repressor-like DNA-binding domains"/>
    <property type="match status" value="1"/>
</dbReference>
<reference evidence="5 6" key="1">
    <citation type="journal article" date="2011" name="J. Bacteriol.">
        <title>Genome sequence of Haloplasma contractile, an unusual contractile bacterium from a deep-sea anoxic brine lake.</title>
        <authorList>
            <person name="Antunes A."/>
            <person name="Alam I."/>
            <person name="El Dorry H."/>
            <person name="Siam R."/>
            <person name="Robertson A."/>
            <person name="Bajic V.B."/>
            <person name="Stingl U."/>
        </authorList>
    </citation>
    <scope>NUCLEOTIDE SEQUENCE [LARGE SCALE GENOMIC DNA]</scope>
    <source>
        <strain evidence="5 6">SSD-17B</strain>
    </source>
</reference>
<keyword evidence="3" id="KW-0804">Transcription</keyword>
<dbReference type="Pfam" id="PF13377">
    <property type="entry name" value="Peripla_BP_3"/>
    <property type="match status" value="1"/>
</dbReference>
<dbReference type="GO" id="GO:0003700">
    <property type="term" value="F:DNA-binding transcription factor activity"/>
    <property type="evidence" value="ECO:0007669"/>
    <property type="project" value="TreeGrafter"/>
</dbReference>
<keyword evidence="1" id="KW-0805">Transcription regulation</keyword>
<protein>
    <submittedName>
        <fullName evidence="5">Alanine racemase protein</fullName>
        <ecNumber evidence="5">5.1.1.1</ecNumber>
    </submittedName>
</protein>
<dbReference type="PRINTS" id="PR00036">
    <property type="entry name" value="HTHLACI"/>
</dbReference>
<evidence type="ECO:0000313" key="6">
    <source>
        <dbReference type="Proteomes" id="UP000005707"/>
    </source>
</evidence>
<dbReference type="InParanoid" id="U2EG86"/>
<dbReference type="PANTHER" id="PTHR30146">
    <property type="entry name" value="LACI-RELATED TRANSCRIPTIONAL REPRESSOR"/>
    <property type="match status" value="1"/>
</dbReference>
<dbReference type="SUPFAM" id="SSF53822">
    <property type="entry name" value="Periplasmic binding protein-like I"/>
    <property type="match status" value="1"/>
</dbReference>
<dbReference type="PANTHER" id="PTHR30146:SF150">
    <property type="entry name" value="ARABINOSE METABOLISM TRANSCRIPTIONAL REPRESSOR"/>
    <property type="match status" value="1"/>
</dbReference>
<dbReference type="GO" id="GO:0000976">
    <property type="term" value="F:transcription cis-regulatory region binding"/>
    <property type="evidence" value="ECO:0007669"/>
    <property type="project" value="TreeGrafter"/>
</dbReference>
<keyword evidence="2" id="KW-0238">DNA-binding</keyword>
<gene>
    <name evidence="5" type="ORF">HLPCO_000297</name>
</gene>
<dbReference type="CDD" id="cd01392">
    <property type="entry name" value="HTH_LacI"/>
    <property type="match status" value="1"/>
</dbReference>
<dbReference type="SMART" id="SM00354">
    <property type="entry name" value="HTH_LACI"/>
    <property type="match status" value="1"/>
</dbReference>
<name>U2EG86_9MOLU</name>
<keyword evidence="6" id="KW-1185">Reference proteome</keyword>
<evidence type="ECO:0000256" key="1">
    <source>
        <dbReference type="ARBA" id="ARBA00023015"/>
    </source>
</evidence>
<evidence type="ECO:0000256" key="2">
    <source>
        <dbReference type="ARBA" id="ARBA00023125"/>
    </source>
</evidence>
<evidence type="ECO:0000256" key="3">
    <source>
        <dbReference type="ARBA" id="ARBA00023163"/>
    </source>
</evidence>
<dbReference type="eggNOG" id="COG1609">
    <property type="taxonomic scope" value="Bacteria"/>
</dbReference>
<dbReference type="InterPro" id="IPR046335">
    <property type="entry name" value="LacI/GalR-like_sensor"/>
</dbReference>
<dbReference type="PROSITE" id="PS00356">
    <property type="entry name" value="HTH_LACI_1"/>
    <property type="match status" value="1"/>
</dbReference>
<dbReference type="SUPFAM" id="SSF47413">
    <property type="entry name" value="lambda repressor-like DNA-binding domains"/>
    <property type="match status" value="1"/>
</dbReference>